<gene>
    <name evidence="15" type="ORF">D9758_015963</name>
</gene>
<evidence type="ECO:0000256" key="11">
    <source>
        <dbReference type="RuleBase" id="RU367026"/>
    </source>
</evidence>
<name>A0A8H5FDM8_9AGAR</name>
<keyword evidence="10" id="KW-0472">Membrane</keyword>
<dbReference type="GO" id="GO:0070973">
    <property type="term" value="P:protein localization to endoplasmic reticulum exit site"/>
    <property type="evidence" value="ECO:0007669"/>
    <property type="project" value="UniProtKB-UniRule"/>
</dbReference>
<feature type="domain" description="BAP29/BAP31 transmembrane" evidence="13">
    <location>
        <begin position="3"/>
        <end position="86"/>
    </location>
</feature>
<comment type="caution">
    <text evidence="15">The sequence shown here is derived from an EMBL/GenBank/DDBJ whole genome shotgun (WGS) entry which is preliminary data.</text>
</comment>
<evidence type="ECO:0000256" key="12">
    <source>
        <dbReference type="SAM" id="Coils"/>
    </source>
</evidence>
<dbReference type="GO" id="GO:0006888">
    <property type="term" value="P:endoplasmic reticulum to Golgi vesicle-mediated transport"/>
    <property type="evidence" value="ECO:0007669"/>
    <property type="project" value="UniProtKB-UniRule"/>
</dbReference>
<sequence>MSLFVGILFFDALQRMFRITAESEMAKSGQGQHMGDVRTETNFAARKFYAQRNTYLTGFTLFLSLVLIRTFSITLDLIHVQEEYAKIKGTGKTGSGSESDKDKQIAELKRQVRDFETLKNQAKSQAQEYDRLADRYNKLAGEKGADKKA</sequence>
<dbReference type="GO" id="GO:0006886">
    <property type="term" value="P:intracellular protein transport"/>
    <property type="evidence" value="ECO:0007669"/>
    <property type="project" value="UniProtKB-UniRule"/>
</dbReference>
<feature type="coiled-coil region" evidence="12">
    <location>
        <begin position="101"/>
        <end position="139"/>
    </location>
</feature>
<dbReference type="Gene3D" id="1.20.5.110">
    <property type="match status" value="1"/>
</dbReference>
<comment type="similarity">
    <text evidence="2 11">Belongs to the BCAP29/BCAP31 family.</text>
</comment>
<proteinExistence type="inferred from homology"/>
<evidence type="ECO:0000256" key="7">
    <source>
        <dbReference type="ARBA" id="ARBA00022927"/>
    </source>
</evidence>
<dbReference type="AlphaFoldDB" id="A0A8H5FDM8"/>
<dbReference type="InterPro" id="IPR040463">
    <property type="entry name" value="BAP29/BAP31_N"/>
</dbReference>
<evidence type="ECO:0000256" key="1">
    <source>
        <dbReference type="ARBA" id="ARBA00004477"/>
    </source>
</evidence>
<feature type="domain" description="Bap31/Bap29 cytoplasmic coiled-coil" evidence="14">
    <location>
        <begin position="106"/>
        <end position="148"/>
    </location>
</feature>
<dbReference type="InterPro" id="IPR008417">
    <property type="entry name" value="BAP29/BAP31"/>
</dbReference>
<keyword evidence="6 11" id="KW-0931">ER-Golgi transport</keyword>
<dbReference type="PANTHER" id="PTHR12701:SF20">
    <property type="entry name" value="ENDOPLASMIC RETICULUM TRANSMEMBRANE PROTEIN"/>
    <property type="match status" value="1"/>
</dbReference>
<keyword evidence="8" id="KW-1133">Transmembrane helix</keyword>
<reference evidence="15 16" key="1">
    <citation type="journal article" date="2020" name="ISME J.">
        <title>Uncovering the hidden diversity of litter-decomposition mechanisms in mushroom-forming fungi.</title>
        <authorList>
            <person name="Floudas D."/>
            <person name="Bentzer J."/>
            <person name="Ahren D."/>
            <person name="Johansson T."/>
            <person name="Persson P."/>
            <person name="Tunlid A."/>
        </authorList>
    </citation>
    <scope>NUCLEOTIDE SEQUENCE [LARGE SCALE GENOMIC DNA]</scope>
    <source>
        <strain evidence="15 16">CBS 291.85</strain>
    </source>
</reference>
<protein>
    <recommendedName>
        <fullName evidence="11">Endoplasmic reticulum transmembrane protein</fullName>
    </recommendedName>
</protein>
<evidence type="ECO:0000256" key="8">
    <source>
        <dbReference type="ARBA" id="ARBA00022989"/>
    </source>
</evidence>
<evidence type="ECO:0000256" key="10">
    <source>
        <dbReference type="ARBA" id="ARBA00023136"/>
    </source>
</evidence>
<dbReference type="EMBL" id="JAACJM010000299">
    <property type="protein sequence ID" value="KAF5332936.1"/>
    <property type="molecule type" value="Genomic_DNA"/>
</dbReference>
<evidence type="ECO:0000313" key="15">
    <source>
        <dbReference type="EMBL" id="KAF5332936.1"/>
    </source>
</evidence>
<dbReference type="Pfam" id="PF18035">
    <property type="entry name" value="Bap31_Bap29_C"/>
    <property type="match status" value="1"/>
</dbReference>
<dbReference type="InterPro" id="IPR041672">
    <property type="entry name" value="Bap31/Bap29_C"/>
</dbReference>
<evidence type="ECO:0000259" key="13">
    <source>
        <dbReference type="Pfam" id="PF05529"/>
    </source>
</evidence>
<evidence type="ECO:0000256" key="5">
    <source>
        <dbReference type="ARBA" id="ARBA00022824"/>
    </source>
</evidence>
<evidence type="ECO:0000256" key="9">
    <source>
        <dbReference type="ARBA" id="ARBA00023054"/>
    </source>
</evidence>
<evidence type="ECO:0000256" key="6">
    <source>
        <dbReference type="ARBA" id="ARBA00022892"/>
    </source>
</evidence>
<keyword evidence="4" id="KW-0812">Transmembrane</keyword>
<evidence type="ECO:0000256" key="3">
    <source>
        <dbReference type="ARBA" id="ARBA00022448"/>
    </source>
</evidence>
<keyword evidence="5 11" id="KW-0256">Endoplasmic reticulum</keyword>
<evidence type="ECO:0000256" key="2">
    <source>
        <dbReference type="ARBA" id="ARBA00007956"/>
    </source>
</evidence>
<comment type="subcellular location">
    <subcellularLocation>
        <location evidence="1 11">Endoplasmic reticulum membrane</location>
        <topology evidence="1 11">Multi-pass membrane protein</topology>
    </subcellularLocation>
</comment>
<evidence type="ECO:0000256" key="4">
    <source>
        <dbReference type="ARBA" id="ARBA00022692"/>
    </source>
</evidence>
<accession>A0A8H5FDM8</accession>
<organism evidence="15 16">
    <name type="scientific">Tetrapyrgos nigripes</name>
    <dbReference type="NCBI Taxonomy" id="182062"/>
    <lineage>
        <taxon>Eukaryota</taxon>
        <taxon>Fungi</taxon>
        <taxon>Dikarya</taxon>
        <taxon>Basidiomycota</taxon>
        <taxon>Agaricomycotina</taxon>
        <taxon>Agaricomycetes</taxon>
        <taxon>Agaricomycetidae</taxon>
        <taxon>Agaricales</taxon>
        <taxon>Marasmiineae</taxon>
        <taxon>Marasmiaceae</taxon>
        <taxon>Tetrapyrgos</taxon>
    </lineage>
</organism>
<comment type="function">
    <text evidence="11">May play a role in anterograde transport of membrane proteins from the endoplasmic reticulum to the Golgi.</text>
</comment>
<dbReference type="Proteomes" id="UP000559256">
    <property type="component" value="Unassembled WGS sequence"/>
</dbReference>
<keyword evidence="9 12" id="KW-0175">Coiled coil</keyword>
<keyword evidence="7 11" id="KW-0653">Protein transport</keyword>
<dbReference type="PANTHER" id="PTHR12701">
    <property type="entry name" value="BCR-ASSOCIATED PROTEIN, BAP"/>
    <property type="match status" value="1"/>
</dbReference>
<evidence type="ECO:0000313" key="16">
    <source>
        <dbReference type="Proteomes" id="UP000559256"/>
    </source>
</evidence>
<keyword evidence="16" id="KW-1185">Reference proteome</keyword>
<dbReference type="Pfam" id="PF05529">
    <property type="entry name" value="Bap31"/>
    <property type="match status" value="1"/>
</dbReference>
<dbReference type="OrthoDB" id="435607at2759"/>
<keyword evidence="3 11" id="KW-0813">Transport</keyword>
<dbReference type="GO" id="GO:0005789">
    <property type="term" value="C:endoplasmic reticulum membrane"/>
    <property type="evidence" value="ECO:0007669"/>
    <property type="project" value="UniProtKB-SubCell"/>
</dbReference>
<evidence type="ECO:0000259" key="14">
    <source>
        <dbReference type="Pfam" id="PF18035"/>
    </source>
</evidence>